<dbReference type="GeneID" id="37022948"/>
<dbReference type="Pfam" id="PF01872">
    <property type="entry name" value="RibD_C"/>
    <property type="match status" value="1"/>
</dbReference>
<evidence type="ECO:0000256" key="6">
    <source>
        <dbReference type="ARBA" id="ARBA00030073"/>
    </source>
</evidence>
<organism evidence="13 14">
    <name type="scientific">Meira miltonrushii</name>
    <dbReference type="NCBI Taxonomy" id="1280837"/>
    <lineage>
        <taxon>Eukaryota</taxon>
        <taxon>Fungi</taxon>
        <taxon>Dikarya</taxon>
        <taxon>Basidiomycota</taxon>
        <taxon>Ustilaginomycotina</taxon>
        <taxon>Exobasidiomycetes</taxon>
        <taxon>Exobasidiales</taxon>
        <taxon>Brachybasidiaceae</taxon>
        <taxon>Meira</taxon>
    </lineage>
</organism>
<evidence type="ECO:0000256" key="3">
    <source>
        <dbReference type="ARBA" id="ARBA00009723"/>
    </source>
</evidence>
<dbReference type="InParanoid" id="A0A316V9B2"/>
<dbReference type="Proteomes" id="UP000245771">
    <property type="component" value="Unassembled WGS sequence"/>
</dbReference>
<dbReference type="InterPro" id="IPR003829">
    <property type="entry name" value="Pirin_N_dom"/>
</dbReference>
<name>A0A316V9B2_9BASI</name>
<accession>A0A316V9B2</accession>
<evidence type="ECO:0000256" key="4">
    <source>
        <dbReference type="ARBA" id="ARBA00012851"/>
    </source>
</evidence>
<sequence length="590" mass="65513">MSTPNSTISTARRWWHRGSADHGWLKTFHTFSFASYYNPQWMTFGCLRVVNEDRVAAKTGFPTHPHNNAEIFSYIINGKLTHKDSIGNVETLQRGEVQFTSAGSGIRHSEYNDHPNDECHFLQIWYTPRQRNLPPKYYTLPQVKDEEKTNKLMTLIRDVDTFTPEEREKTGLLPVGRAIPAHCSLTTRTSILTPGNSVKHILGHESKQSAGERWSFIHLAMTSGYKDPNALKKQVQKDIAGYTQHKDRLEHAARYCKSVYGVTPNLTGDASKGQVNKLKATDPEKARVTLTYAQSRDGKIAGENKKMLALSNAESMIMTHSLRILHDGILVGVNTLINDNPQLNARLLNPLLDGKEVPLDALPRPIVIDSKLRTPLDCKLLNNARQGTGKKPLIFTSANGEEAKATALREAGAEVVKVTTDANGHLSWSDLLTALRQEHQIESVMIEGGATAIESLLAAHAEQTLINELIVTVAPNNVGEKGLSYRAPKWVTKQTLPKEKNANSLANTNSLAPLQCDPQMFQSDVILTWSQGKNDKEEAQIRIGDQLLSEGDGVFLRGGQVGEEVEITNVGDRNAEFLLFDIEPEEGDDY</sequence>
<feature type="domain" description="Bacterial bifunctional deaminase-reductase C-terminal" evidence="11">
    <location>
        <begin position="288"/>
        <end position="482"/>
    </location>
</feature>
<dbReference type="AlphaFoldDB" id="A0A316V9B2"/>
<dbReference type="PANTHER" id="PTHR43212">
    <property type="entry name" value="QUERCETIN 2,3-DIOXYGENASE"/>
    <property type="match status" value="1"/>
</dbReference>
<gene>
    <name evidence="13" type="ORF">FA14DRAFT_181980</name>
</gene>
<evidence type="ECO:0000256" key="10">
    <source>
        <dbReference type="RuleBase" id="RU003457"/>
    </source>
</evidence>
<dbReference type="InterPro" id="IPR011051">
    <property type="entry name" value="RmlC_Cupin_sf"/>
</dbReference>
<dbReference type="GO" id="GO:0008703">
    <property type="term" value="F:5-amino-6-(5-phosphoribosylamino)uracil reductase activity"/>
    <property type="evidence" value="ECO:0007669"/>
    <property type="project" value="InterPro"/>
</dbReference>
<dbReference type="InterPro" id="IPR024072">
    <property type="entry name" value="DHFR-like_dom_sf"/>
</dbReference>
<dbReference type="InterPro" id="IPR002734">
    <property type="entry name" value="RibDG_C"/>
</dbReference>
<evidence type="ECO:0000313" key="14">
    <source>
        <dbReference type="Proteomes" id="UP000245771"/>
    </source>
</evidence>
<proteinExistence type="inferred from homology"/>
<comment type="function">
    <text evidence="1">Catalyzes an early step in riboflavin biosynthesis, the NADPH-dependent reduction of the ribose side chain of 2,5-diamino-6-ribosylamino-4(3H)-pyrimidinone 5'-phosphate, yielding 2,5-diamino-6-ribitylamino-4(3H)-pyrimidinone 5'-phosphate.</text>
</comment>
<evidence type="ECO:0000259" key="11">
    <source>
        <dbReference type="Pfam" id="PF01872"/>
    </source>
</evidence>
<comment type="catalytic activity">
    <reaction evidence="8">
        <text>2,5-diamino-6-(1-D-ribitylamino)pyrimidin-4(3H)-one 5'-phosphate + NAD(+) = 2,5-diamino-6-(1-D-ribosylamino)pyrimidin-4(3H)-one 5'-phosphate + NADH + H(+)</text>
        <dbReference type="Rhea" id="RHEA:27274"/>
        <dbReference type="ChEBI" id="CHEBI:15378"/>
        <dbReference type="ChEBI" id="CHEBI:57540"/>
        <dbReference type="ChEBI" id="CHEBI:57945"/>
        <dbReference type="ChEBI" id="CHEBI:58890"/>
        <dbReference type="ChEBI" id="CHEBI:59545"/>
        <dbReference type="EC" id="1.1.1.302"/>
    </reaction>
</comment>
<comment type="catalytic activity">
    <reaction evidence="9">
        <text>2,5-diamino-6-(1-D-ribitylamino)pyrimidin-4(3H)-one 5'-phosphate + NADP(+) = 2,5-diamino-6-(1-D-ribosylamino)pyrimidin-4(3H)-one 5'-phosphate + NADPH + H(+)</text>
        <dbReference type="Rhea" id="RHEA:27278"/>
        <dbReference type="ChEBI" id="CHEBI:15378"/>
        <dbReference type="ChEBI" id="CHEBI:57783"/>
        <dbReference type="ChEBI" id="CHEBI:58349"/>
        <dbReference type="ChEBI" id="CHEBI:58890"/>
        <dbReference type="ChEBI" id="CHEBI:59545"/>
        <dbReference type="EC" id="1.1.1.302"/>
    </reaction>
</comment>
<evidence type="ECO:0000256" key="1">
    <source>
        <dbReference type="ARBA" id="ARBA00003555"/>
    </source>
</evidence>
<dbReference type="Gene3D" id="2.60.120.10">
    <property type="entry name" value="Jelly Rolls"/>
    <property type="match status" value="1"/>
</dbReference>
<dbReference type="SUPFAM" id="SSF53597">
    <property type="entry name" value="Dihydrofolate reductase-like"/>
    <property type="match status" value="1"/>
</dbReference>
<dbReference type="GO" id="GO:0009231">
    <property type="term" value="P:riboflavin biosynthetic process"/>
    <property type="evidence" value="ECO:0007669"/>
    <property type="project" value="InterPro"/>
</dbReference>
<evidence type="ECO:0000256" key="2">
    <source>
        <dbReference type="ARBA" id="ARBA00008416"/>
    </source>
</evidence>
<dbReference type="CDD" id="cd02910">
    <property type="entry name" value="cupin_Yhhw_N"/>
    <property type="match status" value="1"/>
</dbReference>
<evidence type="ECO:0000256" key="7">
    <source>
        <dbReference type="ARBA" id="ARBA00031630"/>
    </source>
</evidence>
<reference evidence="13 14" key="1">
    <citation type="journal article" date="2018" name="Mol. Biol. Evol.">
        <title>Broad Genomic Sampling Reveals a Smut Pathogenic Ancestry of the Fungal Clade Ustilaginomycotina.</title>
        <authorList>
            <person name="Kijpornyongpan T."/>
            <person name="Mondo S.J."/>
            <person name="Barry K."/>
            <person name="Sandor L."/>
            <person name="Lee J."/>
            <person name="Lipzen A."/>
            <person name="Pangilinan J."/>
            <person name="LaButti K."/>
            <person name="Hainaut M."/>
            <person name="Henrissat B."/>
            <person name="Grigoriev I.V."/>
            <person name="Spatafora J.W."/>
            <person name="Aime M.C."/>
        </authorList>
    </citation>
    <scope>NUCLEOTIDE SEQUENCE [LARGE SCALE GENOMIC DNA]</scope>
    <source>
        <strain evidence="13 14">MCA 3882</strain>
    </source>
</reference>
<evidence type="ECO:0000256" key="9">
    <source>
        <dbReference type="ARBA" id="ARBA00049020"/>
    </source>
</evidence>
<comment type="similarity">
    <text evidence="3">Belongs to the HTP reductase family.</text>
</comment>
<evidence type="ECO:0000259" key="12">
    <source>
        <dbReference type="Pfam" id="PF02678"/>
    </source>
</evidence>
<feature type="domain" description="Pirin N-terminal" evidence="12">
    <location>
        <begin position="21"/>
        <end position="125"/>
    </location>
</feature>
<keyword evidence="14" id="KW-1185">Reference proteome</keyword>
<dbReference type="OrthoDB" id="10261807at2759"/>
<evidence type="ECO:0000256" key="8">
    <source>
        <dbReference type="ARBA" id="ARBA00047550"/>
    </source>
</evidence>
<dbReference type="EC" id="1.1.1.302" evidence="4"/>
<dbReference type="EMBL" id="KZ819606">
    <property type="protein sequence ID" value="PWN32065.1"/>
    <property type="molecule type" value="Genomic_DNA"/>
</dbReference>
<dbReference type="STRING" id="1280837.A0A316V9B2"/>
<dbReference type="RefSeq" id="XP_025352367.1">
    <property type="nucleotide sequence ID" value="XM_025501167.1"/>
</dbReference>
<evidence type="ECO:0000256" key="5">
    <source>
        <dbReference type="ARBA" id="ARBA00015035"/>
    </source>
</evidence>
<protein>
    <recommendedName>
        <fullName evidence="5">2,5-diamino-6-ribosylamino-4(3H)-pyrimidinone 5'-phosphate reductase</fullName>
        <ecNumber evidence="4">1.1.1.302</ecNumber>
    </recommendedName>
    <alternativeName>
        <fullName evidence="7">2,5-diamino-6-(5-phospho-D-ribosylamino)pyrimidin-4(3H)-one reductase</fullName>
    </alternativeName>
    <alternativeName>
        <fullName evidence="6">2,5-diamino-6-ribitylamino-4(3H)-pyrimidinone 5'-phosphate synthase</fullName>
    </alternativeName>
</protein>
<dbReference type="SUPFAM" id="SSF51182">
    <property type="entry name" value="RmlC-like cupins"/>
    <property type="match status" value="1"/>
</dbReference>
<dbReference type="InterPro" id="IPR012093">
    <property type="entry name" value="Pirin"/>
</dbReference>
<comment type="similarity">
    <text evidence="2 10">Belongs to the pirin family.</text>
</comment>
<dbReference type="InterPro" id="IPR014710">
    <property type="entry name" value="RmlC-like_jellyroll"/>
</dbReference>
<dbReference type="Pfam" id="PF02678">
    <property type="entry name" value="Pirin"/>
    <property type="match status" value="1"/>
</dbReference>
<dbReference type="PANTHER" id="PTHR43212:SF3">
    <property type="entry name" value="QUERCETIN 2,3-DIOXYGENASE"/>
    <property type="match status" value="1"/>
</dbReference>
<dbReference type="Gene3D" id="3.40.430.10">
    <property type="entry name" value="Dihydrofolate Reductase, subunit A"/>
    <property type="match status" value="1"/>
</dbReference>
<evidence type="ECO:0000313" key="13">
    <source>
        <dbReference type="EMBL" id="PWN32065.1"/>
    </source>
</evidence>